<dbReference type="EMBL" id="CAACYH010000004">
    <property type="protein sequence ID" value="VFB14553.1"/>
    <property type="molecule type" value="Genomic_DNA"/>
</dbReference>
<protein>
    <submittedName>
        <fullName evidence="1">Uncharacterized protein</fullName>
    </submittedName>
</protein>
<name>A0A449I555_9BACE</name>
<reference evidence="1 2" key="1">
    <citation type="submission" date="2019-02" db="EMBL/GenBank/DDBJ databases">
        <authorList>
            <consortium name="Pathogen Informatics"/>
        </authorList>
    </citation>
    <scope>NUCLEOTIDE SEQUENCE [LARGE SCALE GENOMIC DNA]</scope>
    <source>
        <strain evidence="1 2">3012STDY7078512</strain>
    </source>
</reference>
<gene>
    <name evidence="1" type="ORF">NCTC7812_02111</name>
</gene>
<evidence type="ECO:0000313" key="1">
    <source>
        <dbReference type="EMBL" id="VFB14553.1"/>
    </source>
</evidence>
<accession>A0A449I555</accession>
<sequence length="69" mass="7736">MLAFLIQSYQEHAKTASGSYPLRHKSTFTRGAGTEQRDVSAEEVLFRTAVSFLIEVGQFLDVALDTVYH</sequence>
<dbReference type="Proteomes" id="UP000396835">
    <property type="component" value="Unassembled WGS sequence"/>
</dbReference>
<proteinExistence type="predicted"/>
<organism evidence="1 2">
    <name type="scientific">Prevotella heparinolytica</name>
    <dbReference type="NCBI Taxonomy" id="28113"/>
    <lineage>
        <taxon>Bacteria</taxon>
        <taxon>Pseudomonadati</taxon>
        <taxon>Bacteroidota</taxon>
        <taxon>Bacteroidia</taxon>
        <taxon>Bacteroidales</taxon>
        <taxon>Bacteroidaceae</taxon>
        <taxon>Bacteroides</taxon>
    </lineage>
</organism>
<dbReference type="AlphaFoldDB" id="A0A449I555"/>
<evidence type="ECO:0000313" key="2">
    <source>
        <dbReference type="Proteomes" id="UP000396835"/>
    </source>
</evidence>